<dbReference type="EMBL" id="CP116222">
    <property type="protein sequence ID" value="WFC08349.1"/>
    <property type="molecule type" value="Genomic_DNA"/>
</dbReference>
<name>A0AAX3S0H5_9GAMM</name>
<accession>A0AAX3S0H5</accession>
<sequence length="67" mass="7034">MNIKTSCILIAVTLMLGCSTATKQVSDQNGCTIQIDPPEGKLPAKIEQATGTSPVCKSIEKSIDKAI</sequence>
<reference evidence="2" key="1">
    <citation type="submission" date="2023-01" db="EMBL/GenBank/DDBJ databases">
        <title>The prevalence of carbapenem-resistant bacteria in aquaculture in China and the genetic diversity of carbapenem-resistant genes.</title>
        <authorList>
            <person name="Wen R."/>
        </authorList>
    </citation>
    <scope>NUCLEOTIDE SEQUENCE</scope>
    <source>
        <strain evidence="2">PVA41-chromosome</strain>
    </source>
</reference>
<keyword evidence="1" id="KW-0732">Signal</keyword>
<evidence type="ECO:0000256" key="1">
    <source>
        <dbReference type="SAM" id="SignalP"/>
    </source>
</evidence>
<gene>
    <name evidence="2" type="ORF">PG365_08335</name>
</gene>
<dbReference type="Proteomes" id="UP001222403">
    <property type="component" value="Chromosome"/>
</dbReference>
<evidence type="ECO:0000313" key="2">
    <source>
        <dbReference type="EMBL" id="WFC08349.1"/>
    </source>
</evidence>
<dbReference type="RefSeq" id="WP_163861175.1">
    <property type="nucleotide sequence ID" value="NZ_CAXOHT010000004.1"/>
</dbReference>
<organism evidence="2 3">
    <name type="scientific">Providencia vermicola</name>
    <dbReference type="NCBI Taxonomy" id="333965"/>
    <lineage>
        <taxon>Bacteria</taxon>
        <taxon>Pseudomonadati</taxon>
        <taxon>Pseudomonadota</taxon>
        <taxon>Gammaproteobacteria</taxon>
        <taxon>Enterobacterales</taxon>
        <taxon>Morganellaceae</taxon>
        <taxon>Providencia</taxon>
    </lineage>
</organism>
<proteinExistence type="predicted"/>
<evidence type="ECO:0000313" key="3">
    <source>
        <dbReference type="Proteomes" id="UP001222403"/>
    </source>
</evidence>
<feature type="chain" id="PRO_5043825180" evidence="1">
    <location>
        <begin position="24"/>
        <end position="67"/>
    </location>
</feature>
<protein>
    <submittedName>
        <fullName evidence="2">Thiamine biosynthesis protein ApbE</fullName>
    </submittedName>
</protein>
<dbReference type="PROSITE" id="PS51257">
    <property type="entry name" value="PROKAR_LIPOPROTEIN"/>
    <property type="match status" value="1"/>
</dbReference>
<dbReference type="AlphaFoldDB" id="A0AAX3S0H5"/>
<feature type="signal peptide" evidence="1">
    <location>
        <begin position="1"/>
        <end position="23"/>
    </location>
</feature>